<feature type="region of interest" description="Disordered" evidence="4">
    <location>
        <begin position="428"/>
        <end position="449"/>
    </location>
</feature>
<feature type="region of interest" description="Disordered" evidence="4">
    <location>
        <begin position="1286"/>
        <end position="1331"/>
    </location>
</feature>
<feature type="region of interest" description="Disordered" evidence="4">
    <location>
        <begin position="1336"/>
        <end position="1355"/>
    </location>
</feature>
<sequence length="1878" mass="208019">MTLAWLKILSMLHINFVYLQDMKTNLFIRVVQSHLLNNLKNGNQSLPLAKQNNWHNNKSRGDYQGGSCSLNSTPMLYSRDQFVVGESNPTQTVTQQSLTNTPGDGSVNIYSGVGVRAPSPSSISSLTSGRRLEWDSGADVGYIQQQHDVGTCGELSTIERIALVRGCSAALNVRMDPEGTTSSVVPQPTLQTLNALGATQTNNVKYQMKPPMAESTLLERENTEGEAPSSLTGTESESEITPILRQQNSQALANFLMNETKEFFESRPGIQNVEGSNPNSSSHIFIPEKEPFILLTGKHSSSLTNLSVCQQHVEEQPNALQRSQSHCSLLDKQGNAKDLINIHIHHLNRHNKQCSASSSSIATVVHNQHSKSSRTSNKLIQATTAPFKHSVGTQVSDNITKQSYASQITNINEIMKCKSSSVLKQKKNVAIKQRRKPDEASNHYLAPVSANITDDTDEIVKKDRHATEPHSSCTGAHKRKHNIAGSQPSCGSTNQVNTHSNNADSEKKHAESGSKSESQAQLISSTSNDLVPKTSVKVVEQLYSTLESVASSTQTAASWFMTDVQGTTGASNLRQESGVVGSAHSFEYLPGHMYENKSLAENSSPQEQVHTTCTDDSSSSFTSRSSSHGIANHDKATKEKFWGSSVSSSLSRDLERGIQQLRDLLDTKQFDSDLKRKLIRRVVNRLVNSNYADDEVPELNLHQGMTSQQGYVRECISVGSPQDGPPSGVVKSQEVKSGSVSSTLFTPHRGKKPYTDLSTVEKDAPSETSSSLLESMAPEKTHCGDGCVETSSDMYVTPKDRQHHWRHSLTRSEREFELRRGQKGLVGTVSCRVTTIHTDRTVLRSRWDCVVSLPFTLIGLSSGLAGTVSCRVVSLPFTLIGLCSGLAGTVSCHVATIHTNRTVLRSRWDCVVSLGLCRVMSLPFTLIGLCSGLAGTVSCRVVSLPFTLIGLCSGLAGTVSCHVATIHTNRTVLRSRWDCVVSCRVTTIHTDRTVLRSRWDCVVSLPFTMIGLCWDCVVSLPFTLIGLYAVRAVTVSLLEKQQMDNSNARNQSRHKSATSVFTIMKVARNATHSSRSVTSITETEEAPFNDKEGRRIHLRRQFESRFGVRQIHSKPLLSHPPTAHTSRSLKPNSIPKDKENSPPTNSSKEWSSHHYLCDQDKRHMSTQFPSFCENICLQSKSVRNGSEIESSNKRDVCFQVPSDDRLDGTGQFRDQIVNVLRKHSVCIQVPSEHEVLSEKSSARRHQKQDQLKSVNNICTEKYRHAASQVSDPNILQNVCNVSTQVSSAHTSARTQTRPTEQRSRSCKESSTQTHTLIITPRSSGHTSTLESISEGILDSTRGKDHRETSNYAPQPFDSGRDTPMCCCECRKVLKELLVENKKHVRRKEEQPNKHLPDSTGLKKCFNCGIQPVSGIGVKDMRQNVEFSSNSSSSMVSKLIDKESRPAKAPHFTERKTVATETVDTTAVQTSSSVRAMPVIRPHWFSPENSDGRLSKRCPCCFSLEEDLPRQNKKEPKTKISLGGHCHLEDTSPVRSTSDTHPTVGYDGPFNPPTKNVSKPPIGYILTVESSPSLLVSEEEDMMRKMSLEEIKIKIPSRRPFVHTKEGSRGSSSVSSKKSISETTSEKKHPKERKLNNTKTSGKKLTLQEYLMMNRPDFVNTAEHRRRCLDQLAFLRELRNKSRQKLLASAVSFINTDSSTGAPSTANLPPPPLSVKRVFSQHTMRQQTERKYRQLPEVQNKKVERKRKEDYRTNRLMAEIFTRVDSRGSYPHLHGGRVENPLGKTTLSSPDRDLNPDLLAIDSLAYCESDALDHATTKAEYSIIISIDTSYVPDLRMNPISVAKIVDNNNKVTFEKDRTTIKDINGDIKVGLWSGPGSR</sequence>
<keyword evidence="5" id="KW-1133">Transmembrane helix</keyword>
<feature type="region of interest" description="Disordered" evidence="4">
    <location>
        <begin position="463"/>
        <end position="528"/>
    </location>
</feature>
<dbReference type="GO" id="GO:0005813">
    <property type="term" value="C:centrosome"/>
    <property type="evidence" value="ECO:0007669"/>
    <property type="project" value="UniProtKB-SubCell"/>
</dbReference>
<dbReference type="InterPro" id="IPR029299">
    <property type="entry name" value="ALMS_motif"/>
</dbReference>
<feature type="compositionally biased region" description="Basic and acidic residues" evidence="4">
    <location>
        <begin position="1623"/>
        <end position="1634"/>
    </location>
</feature>
<dbReference type="Pfam" id="PF15309">
    <property type="entry name" value="ALMS_motif"/>
    <property type="match status" value="1"/>
</dbReference>
<feature type="transmembrane region" description="Helical" evidence="5">
    <location>
        <begin position="946"/>
        <end position="966"/>
    </location>
</feature>
<accession>A0A7R9I6J6</accession>
<feature type="compositionally biased region" description="Basic and acidic residues" evidence="4">
    <location>
        <begin position="504"/>
        <end position="514"/>
    </location>
</feature>
<feature type="domain" description="ALMS motif" evidence="7">
    <location>
        <begin position="1642"/>
        <end position="1762"/>
    </location>
</feature>
<keyword evidence="2" id="KW-0963">Cytoplasm</keyword>
<keyword evidence="6" id="KW-0732">Signal</keyword>
<organism evidence="8">
    <name type="scientific">Timema bartmani</name>
    <dbReference type="NCBI Taxonomy" id="61472"/>
    <lineage>
        <taxon>Eukaryota</taxon>
        <taxon>Metazoa</taxon>
        <taxon>Ecdysozoa</taxon>
        <taxon>Arthropoda</taxon>
        <taxon>Hexapoda</taxon>
        <taxon>Insecta</taxon>
        <taxon>Pterygota</taxon>
        <taxon>Neoptera</taxon>
        <taxon>Polyneoptera</taxon>
        <taxon>Phasmatodea</taxon>
        <taxon>Timematodea</taxon>
        <taxon>Timematoidea</taxon>
        <taxon>Timematidae</taxon>
        <taxon>Timema</taxon>
    </lineage>
</organism>
<evidence type="ECO:0000256" key="3">
    <source>
        <dbReference type="ARBA" id="ARBA00023212"/>
    </source>
</evidence>
<name>A0A7R9I6J6_9NEOP</name>
<comment type="subcellular location">
    <subcellularLocation>
        <location evidence="1">Cytoplasm</location>
        <location evidence="1">Cytoskeleton</location>
        <location evidence="1">Microtubule organizing center</location>
        <location evidence="1">Centrosome</location>
    </subcellularLocation>
</comment>
<feature type="compositionally biased region" description="Polar residues" evidence="4">
    <location>
        <begin position="1286"/>
        <end position="1298"/>
    </location>
</feature>
<feature type="compositionally biased region" description="Low complexity" evidence="4">
    <location>
        <begin position="1608"/>
        <end position="1622"/>
    </location>
</feature>
<feature type="compositionally biased region" description="Polar residues" evidence="4">
    <location>
        <begin position="515"/>
        <end position="528"/>
    </location>
</feature>
<feature type="region of interest" description="Disordered" evidence="4">
    <location>
        <begin position="1598"/>
        <end position="1641"/>
    </location>
</feature>
<evidence type="ECO:0000256" key="4">
    <source>
        <dbReference type="SAM" id="MobiDB-lite"/>
    </source>
</evidence>
<feature type="region of interest" description="Disordered" evidence="4">
    <location>
        <begin position="599"/>
        <end position="632"/>
    </location>
</feature>
<feature type="compositionally biased region" description="Polar residues" evidence="4">
    <location>
        <begin position="1308"/>
        <end position="1331"/>
    </location>
</feature>
<gene>
    <name evidence="8" type="ORF">TBIB3V08_LOCUS10618</name>
</gene>
<evidence type="ECO:0000256" key="6">
    <source>
        <dbReference type="SAM" id="SignalP"/>
    </source>
</evidence>
<feature type="region of interest" description="Disordered" evidence="4">
    <location>
        <begin position="719"/>
        <end position="768"/>
    </location>
</feature>
<feature type="compositionally biased region" description="Polar residues" evidence="4">
    <location>
        <begin position="599"/>
        <end position="610"/>
    </location>
</feature>
<feature type="transmembrane region" description="Helical" evidence="5">
    <location>
        <begin position="1002"/>
        <end position="1030"/>
    </location>
</feature>
<feature type="transmembrane region" description="Helical" evidence="5">
    <location>
        <begin position="910"/>
        <end position="934"/>
    </location>
</feature>
<feature type="region of interest" description="Disordered" evidence="4">
    <location>
        <begin position="1511"/>
        <end position="1554"/>
    </location>
</feature>
<feature type="compositionally biased region" description="Polar residues" evidence="4">
    <location>
        <begin position="735"/>
        <end position="745"/>
    </location>
</feature>
<evidence type="ECO:0000259" key="7">
    <source>
        <dbReference type="Pfam" id="PF15309"/>
    </source>
</evidence>
<keyword evidence="3" id="KW-0206">Cytoskeleton</keyword>
<evidence type="ECO:0000256" key="5">
    <source>
        <dbReference type="SAM" id="Phobius"/>
    </source>
</evidence>
<dbReference type="EMBL" id="OD569858">
    <property type="protein sequence ID" value="CAD7448331.1"/>
    <property type="molecule type" value="Genomic_DNA"/>
</dbReference>
<feature type="compositionally biased region" description="Polar residues" evidence="4">
    <location>
        <begin position="1072"/>
        <end position="1081"/>
    </location>
</feature>
<keyword evidence="5" id="KW-0472">Membrane</keyword>
<feature type="transmembrane region" description="Helical" evidence="5">
    <location>
        <begin position="877"/>
        <end position="898"/>
    </location>
</feature>
<feature type="region of interest" description="Disordered" evidence="4">
    <location>
        <begin position="1110"/>
        <end position="1151"/>
    </location>
</feature>
<proteinExistence type="predicted"/>
<reference evidence="8" key="1">
    <citation type="submission" date="2020-11" db="EMBL/GenBank/DDBJ databases">
        <authorList>
            <person name="Tran Van P."/>
        </authorList>
    </citation>
    <scope>NUCLEOTIDE SEQUENCE</scope>
</reference>
<keyword evidence="5" id="KW-0812">Transmembrane</keyword>
<evidence type="ECO:0000256" key="1">
    <source>
        <dbReference type="ARBA" id="ARBA00004300"/>
    </source>
</evidence>
<feature type="region of interest" description="Disordered" evidence="4">
    <location>
        <begin position="1072"/>
        <end position="1094"/>
    </location>
</feature>
<feature type="region of interest" description="Disordered" evidence="4">
    <location>
        <begin position="218"/>
        <end position="238"/>
    </location>
</feature>
<feature type="chain" id="PRO_5031078507" description="ALMS motif domain-containing protein" evidence="6">
    <location>
        <begin position="20"/>
        <end position="1878"/>
    </location>
</feature>
<protein>
    <recommendedName>
        <fullName evidence="7">ALMS motif domain-containing protein</fullName>
    </recommendedName>
</protein>
<feature type="compositionally biased region" description="Polar residues" evidence="4">
    <location>
        <begin position="484"/>
        <end position="503"/>
    </location>
</feature>
<evidence type="ECO:0000256" key="2">
    <source>
        <dbReference type="ARBA" id="ARBA00022490"/>
    </source>
</evidence>
<feature type="signal peptide" evidence="6">
    <location>
        <begin position="1"/>
        <end position="19"/>
    </location>
</feature>
<feature type="compositionally biased region" description="Low complexity" evidence="4">
    <location>
        <begin position="611"/>
        <end position="627"/>
    </location>
</feature>
<evidence type="ECO:0000313" key="8">
    <source>
        <dbReference type="EMBL" id="CAD7448331.1"/>
    </source>
</evidence>